<dbReference type="InterPro" id="IPR000719">
    <property type="entry name" value="Prot_kinase_dom"/>
</dbReference>
<dbReference type="SMART" id="SM00220">
    <property type="entry name" value="S_TKc"/>
    <property type="match status" value="1"/>
</dbReference>
<evidence type="ECO:0000259" key="1">
    <source>
        <dbReference type="SMART" id="SM00220"/>
    </source>
</evidence>
<evidence type="ECO:0000313" key="3">
    <source>
        <dbReference type="Proteomes" id="UP001196413"/>
    </source>
</evidence>
<sequence length="291" mass="34470">MSTSSSIPKCDIKHGSIICDWKVIRKIGSGGFGTVYEVEKDGIRGALKTEIVDQTGKRRETLTNEVKQLRVMQWSDHFCRLYLACRLHYGKETVNIMIMILMERSLSRLRRMTPERRFTRSTAVRLSRQCLELNLNDQGNIKHRSPRKRVAFFGTDNYCSLNMHRRLDQGRRDDLWSWLYMTVEFMAGSLIWHNDDVKVIERKKEKIGSRLLLKCPQEMFTVYDHIRFLEYNSKPNYILLQRQLNRICARLGCSEDQPYDWEDGGYYHHYYVKKSDTEKELSDGQKELKHV</sequence>
<dbReference type="PANTHER" id="PTHR11909">
    <property type="entry name" value="CASEIN KINASE-RELATED"/>
    <property type="match status" value="1"/>
</dbReference>
<evidence type="ECO:0000313" key="2">
    <source>
        <dbReference type="EMBL" id="KAJ1363053.1"/>
    </source>
</evidence>
<keyword evidence="3" id="KW-1185">Reference proteome</keyword>
<reference evidence="2" key="1">
    <citation type="submission" date="2021-06" db="EMBL/GenBank/DDBJ databases">
        <title>Parelaphostrongylus tenuis whole genome reference sequence.</title>
        <authorList>
            <person name="Garwood T.J."/>
            <person name="Larsen P.A."/>
            <person name="Fountain-Jones N.M."/>
            <person name="Garbe J.R."/>
            <person name="Macchietto M.G."/>
            <person name="Kania S.A."/>
            <person name="Gerhold R.W."/>
            <person name="Richards J.E."/>
            <person name="Wolf T.M."/>
        </authorList>
    </citation>
    <scope>NUCLEOTIDE SEQUENCE</scope>
    <source>
        <strain evidence="2">MNPRO001-30</strain>
        <tissue evidence="2">Meninges</tissue>
    </source>
</reference>
<name>A0AAD5MUM6_PARTN</name>
<dbReference type="SUPFAM" id="SSF56112">
    <property type="entry name" value="Protein kinase-like (PK-like)"/>
    <property type="match status" value="1"/>
</dbReference>
<dbReference type="GO" id="GO:0004672">
    <property type="term" value="F:protein kinase activity"/>
    <property type="evidence" value="ECO:0007669"/>
    <property type="project" value="InterPro"/>
</dbReference>
<dbReference type="Proteomes" id="UP001196413">
    <property type="component" value="Unassembled WGS sequence"/>
</dbReference>
<accession>A0AAD5MUM6</accession>
<gene>
    <name evidence="2" type="ORF">KIN20_022811</name>
</gene>
<dbReference type="Gene3D" id="1.10.510.10">
    <property type="entry name" value="Transferase(Phosphotransferase) domain 1"/>
    <property type="match status" value="2"/>
</dbReference>
<organism evidence="2 3">
    <name type="scientific">Parelaphostrongylus tenuis</name>
    <name type="common">Meningeal worm</name>
    <dbReference type="NCBI Taxonomy" id="148309"/>
    <lineage>
        <taxon>Eukaryota</taxon>
        <taxon>Metazoa</taxon>
        <taxon>Ecdysozoa</taxon>
        <taxon>Nematoda</taxon>
        <taxon>Chromadorea</taxon>
        <taxon>Rhabditida</taxon>
        <taxon>Rhabditina</taxon>
        <taxon>Rhabditomorpha</taxon>
        <taxon>Strongyloidea</taxon>
        <taxon>Metastrongylidae</taxon>
        <taxon>Parelaphostrongylus</taxon>
    </lineage>
</organism>
<proteinExistence type="predicted"/>
<dbReference type="InterPro" id="IPR011009">
    <property type="entry name" value="Kinase-like_dom_sf"/>
</dbReference>
<protein>
    <recommendedName>
        <fullName evidence="1">Protein kinase domain-containing protein</fullName>
    </recommendedName>
</protein>
<dbReference type="AlphaFoldDB" id="A0AAD5MUM6"/>
<dbReference type="GO" id="GO:0005524">
    <property type="term" value="F:ATP binding"/>
    <property type="evidence" value="ECO:0007669"/>
    <property type="project" value="InterPro"/>
</dbReference>
<feature type="domain" description="Protein kinase" evidence="1">
    <location>
        <begin position="21"/>
        <end position="262"/>
    </location>
</feature>
<dbReference type="EMBL" id="JAHQIW010004600">
    <property type="protein sequence ID" value="KAJ1363053.1"/>
    <property type="molecule type" value="Genomic_DNA"/>
</dbReference>
<dbReference type="InterPro" id="IPR050235">
    <property type="entry name" value="CK1_Ser-Thr_kinase"/>
</dbReference>
<comment type="caution">
    <text evidence="2">The sequence shown here is derived from an EMBL/GenBank/DDBJ whole genome shotgun (WGS) entry which is preliminary data.</text>
</comment>